<proteinExistence type="predicted"/>
<accession>A0A1L9VQX6</accession>
<dbReference type="PANTHER" id="PTHR38790">
    <property type="entry name" value="2EXR DOMAIN-CONTAINING PROTEIN-RELATED"/>
    <property type="match status" value="1"/>
</dbReference>
<feature type="compositionally biased region" description="Basic and acidic residues" evidence="1">
    <location>
        <begin position="1"/>
        <end position="22"/>
    </location>
</feature>
<gene>
    <name evidence="3" type="ORF">ASPGLDRAFT_33239</name>
</gene>
<evidence type="ECO:0000313" key="4">
    <source>
        <dbReference type="Proteomes" id="UP000184300"/>
    </source>
</evidence>
<keyword evidence="4" id="KW-1185">Reference proteome</keyword>
<dbReference type="InterPro" id="IPR056632">
    <property type="entry name" value="DUF7730"/>
</dbReference>
<dbReference type="RefSeq" id="XP_022403014.1">
    <property type="nucleotide sequence ID" value="XM_022544281.1"/>
</dbReference>
<reference evidence="4" key="1">
    <citation type="journal article" date="2017" name="Genome Biol.">
        <title>Comparative genomics reveals high biological diversity and specific adaptations in the industrially and medically important fungal genus Aspergillus.</title>
        <authorList>
            <person name="de Vries R.P."/>
            <person name="Riley R."/>
            <person name="Wiebenga A."/>
            <person name="Aguilar-Osorio G."/>
            <person name="Amillis S."/>
            <person name="Uchima C.A."/>
            <person name="Anderluh G."/>
            <person name="Asadollahi M."/>
            <person name="Askin M."/>
            <person name="Barry K."/>
            <person name="Battaglia E."/>
            <person name="Bayram O."/>
            <person name="Benocci T."/>
            <person name="Braus-Stromeyer S.A."/>
            <person name="Caldana C."/>
            <person name="Canovas D."/>
            <person name="Cerqueira G.C."/>
            <person name="Chen F."/>
            <person name="Chen W."/>
            <person name="Choi C."/>
            <person name="Clum A."/>
            <person name="Dos Santos R.A."/>
            <person name="Damasio A.R."/>
            <person name="Diallinas G."/>
            <person name="Emri T."/>
            <person name="Fekete E."/>
            <person name="Flipphi M."/>
            <person name="Freyberg S."/>
            <person name="Gallo A."/>
            <person name="Gournas C."/>
            <person name="Habgood R."/>
            <person name="Hainaut M."/>
            <person name="Harispe M.L."/>
            <person name="Henrissat B."/>
            <person name="Hilden K.S."/>
            <person name="Hope R."/>
            <person name="Hossain A."/>
            <person name="Karabika E."/>
            <person name="Karaffa L."/>
            <person name="Karanyi Z."/>
            <person name="Krasevec N."/>
            <person name="Kuo A."/>
            <person name="Kusch H."/>
            <person name="LaButti K."/>
            <person name="Lagendijk E.L."/>
            <person name="Lapidus A."/>
            <person name="Levasseur A."/>
            <person name="Lindquist E."/>
            <person name="Lipzen A."/>
            <person name="Logrieco A.F."/>
            <person name="MacCabe A."/>
            <person name="Maekelae M.R."/>
            <person name="Malavazi I."/>
            <person name="Melin P."/>
            <person name="Meyer V."/>
            <person name="Mielnichuk N."/>
            <person name="Miskei M."/>
            <person name="Molnar A.P."/>
            <person name="Mule G."/>
            <person name="Ngan C.Y."/>
            <person name="Orejas M."/>
            <person name="Orosz E."/>
            <person name="Ouedraogo J.P."/>
            <person name="Overkamp K.M."/>
            <person name="Park H.-S."/>
            <person name="Perrone G."/>
            <person name="Piumi F."/>
            <person name="Punt P.J."/>
            <person name="Ram A.F."/>
            <person name="Ramon A."/>
            <person name="Rauscher S."/>
            <person name="Record E."/>
            <person name="Riano-Pachon D.M."/>
            <person name="Robert V."/>
            <person name="Roehrig J."/>
            <person name="Ruller R."/>
            <person name="Salamov A."/>
            <person name="Salih N.S."/>
            <person name="Samson R.A."/>
            <person name="Sandor E."/>
            <person name="Sanguinetti M."/>
            <person name="Schuetze T."/>
            <person name="Sepcic K."/>
            <person name="Shelest E."/>
            <person name="Sherlock G."/>
            <person name="Sophianopoulou V."/>
            <person name="Squina F.M."/>
            <person name="Sun H."/>
            <person name="Susca A."/>
            <person name="Todd R.B."/>
            <person name="Tsang A."/>
            <person name="Unkles S.E."/>
            <person name="van de Wiele N."/>
            <person name="van Rossen-Uffink D."/>
            <person name="Oliveira J.V."/>
            <person name="Vesth T.C."/>
            <person name="Visser J."/>
            <person name="Yu J.-H."/>
            <person name="Zhou M."/>
            <person name="Andersen M.R."/>
            <person name="Archer D.B."/>
            <person name="Baker S.E."/>
            <person name="Benoit I."/>
            <person name="Brakhage A.A."/>
            <person name="Braus G.H."/>
            <person name="Fischer R."/>
            <person name="Frisvad J.C."/>
            <person name="Goldman G.H."/>
            <person name="Houbraken J."/>
            <person name="Oakley B."/>
            <person name="Pocsi I."/>
            <person name="Scazzocchio C."/>
            <person name="Seiboth B."/>
            <person name="vanKuyk P.A."/>
            <person name="Wortman J."/>
            <person name="Dyer P.S."/>
            <person name="Grigoriev I.V."/>
        </authorList>
    </citation>
    <scope>NUCLEOTIDE SEQUENCE [LARGE SCALE GENOMIC DNA]</scope>
    <source>
        <strain evidence="4">CBS 516.65</strain>
    </source>
</reference>
<dbReference type="Pfam" id="PF24864">
    <property type="entry name" value="DUF7730"/>
    <property type="match status" value="1"/>
</dbReference>
<name>A0A1L9VQX6_ASPGL</name>
<dbReference type="VEuPathDB" id="FungiDB:ASPGLDRAFT_33239"/>
<dbReference type="OrthoDB" id="4757095at2759"/>
<feature type="region of interest" description="Disordered" evidence="1">
    <location>
        <begin position="1"/>
        <end position="45"/>
    </location>
</feature>
<evidence type="ECO:0000259" key="2">
    <source>
        <dbReference type="Pfam" id="PF24864"/>
    </source>
</evidence>
<dbReference type="Proteomes" id="UP000184300">
    <property type="component" value="Unassembled WGS sequence"/>
</dbReference>
<evidence type="ECO:0000256" key="1">
    <source>
        <dbReference type="SAM" id="MobiDB-lite"/>
    </source>
</evidence>
<sequence length="332" mass="38985">MPQKYQDKHTKKIQKERIENVPRKHPPQRPRALTYPLPPPPLPQKPTSPLSAFLNLFKESQKTHNQTQSLFARLPYEIREIIWLEVLSGHVLHIVRARKKLVAIACPEGPNNDDYGDYYDDDDDVVVNHNPSNCWNTASGHNLFQLRKARRCRDRLYYRPLQTSHSSKAMNLLPLLRTCRLIYTETLPFLYGKNVFDINHLDTLLYMKLSVSRQRLNQIRYLRFTWDFKNYTGYQSPAPYDLGTWQEACKMLRGLEGLQEVTVYLYGFIFTAKPSQQGWWGPALDELQSVRVRKMFDVVLPWTEECEQVEEGKGYLFRLLGTVDPNGYGNYW</sequence>
<protein>
    <recommendedName>
        <fullName evidence="2">DUF7730 domain-containing protein</fullName>
    </recommendedName>
</protein>
<dbReference type="GeneID" id="34460542"/>
<dbReference type="STRING" id="1160497.A0A1L9VQX6"/>
<evidence type="ECO:0000313" key="3">
    <source>
        <dbReference type="EMBL" id="OJJ86325.1"/>
    </source>
</evidence>
<feature type="domain" description="DUF7730" evidence="2">
    <location>
        <begin position="64"/>
        <end position="312"/>
    </location>
</feature>
<dbReference type="AlphaFoldDB" id="A0A1L9VQX6"/>
<organism evidence="3 4">
    <name type="scientific">Aspergillus glaucus CBS 516.65</name>
    <dbReference type="NCBI Taxonomy" id="1160497"/>
    <lineage>
        <taxon>Eukaryota</taxon>
        <taxon>Fungi</taxon>
        <taxon>Dikarya</taxon>
        <taxon>Ascomycota</taxon>
        <taxon>Pezizomycotina</taxon>
        <taxon>Eurotiomycetes</taxon>
        <taxon>Eurotiomycetidae</taxon>
        <taxon>Eurotiales</taxon>
        <taxon>Aspergillaceae</taxon>
        <taxon>Aspergillus</taxon>
        <taxon>Aspergillus subgen. Aspergillus</taxon>
    </lineage>
</organism>
<dbReference type="EMBL" id="KV878892">
    <property type="protein sequence ID" value="OJJ86325.1"/>
    <property type="molecule type" value="Genomic_DNA"/>
</dbReference>
<feature type="compositionally biased region" description="Pro residues" evidence="1">
    <location>
        <begin position="36"/>
        <end position="45"/>
    </location>
</feature>